<dbReference type="Pfam" id="PF02467">
    <property type="entry name" value="Whib"/>
    <property type="match status" value="1"/>
</dbReference>
<dbReference type="PANTHER" id="PTHR38839">
    <property type="entry name" value="TRANSCRIPTIONAL REGULATOR WHID-RELATED"/>
    <property type="match status" value="1"/>
</dbReference>
<sequence>MADVSRLPGPNADFWDWQLQGACRGEDPNAFFHPEGERGAARENRAELAKSICRRCPVLDECATHALAAREPYGVWGGMSEEDRESIYRRKQALARERLSADAAAPASLSVLAS</sequence>
<dbReference type="EMBL" id="CAEZYZ010000033">
    <property type="protein sequence ID" value="CAB4740555.1"/>
    <property type="molecule type" value="Genomic_DNA"/>
</dbReference>
<keyword evidence="3" id="KW-0004">4Fe-4S</keyword>
<accession>A0A6J6T0S3</accession>
<evidence type="ECO:0000256" key="11">
    <source>
        <dbReference type="ARBA" id="ARBA00023163"/>
    </source>
</evidence>
<dbReference type="EMBL" id="CAFBOM010000127">
    <property type="protein sequence ID" value="CAB4987927.1"/>
    <property type="molecule type" value="Genomic_DNA"/>
</dbReference>
<keyword evidence="10" id="KW-1015">Disulfide bond</keyword>
<dbReference type="GO" id="GO:0045454">
    <property type="term" value="P:cell redox homeostasis"/>
    <property type="evidence" value="ECO:0007669"/>
    <property type="project" value="TreeGrafter"/>
</dbReference>
<evidence type="ECO:0000256" key="10">
    <source>
        <dbReference type="ARBA" id="ARBA00023157"/>
    </source>
</evidence>
<evidence type="ECO:0000256" key="6">
    <source>
        <dbReference type="ARBA" id="ARBA00023004"/>
    </source>
</evidence>
<evidence type="ECO:0000313" key="13">
    <source>
        <dbReference type="EMBL" id="CAB4740555.1"/>
    </source>
</evidence>
<dbReference type="HAMAP" id="MF_01479">
    <property type="entry name" value="WhiB"/>
    <property type="match status" value="1"/>
</dbReference>
<keyword evidence="4" id="KW-0963">Cytoplasm</keyword>
<keyword evidence="6" id="KW-0408">Iron</keyword>
<dbReference type="GO" id="GO:0045892">
    <property type="term" value="P:negative regulation of DNA-templated transcription"/>
    <property type="evidence" value="ECO:0007669"/>
    <property type="project" value="TreeGrafter"/>
</dbReference>
<organism evidence="13">
    <name type="scientific">freshwater metagenome</name>
    <dbReference type="NCBI Taxonomy" id="449393"/>
    <lineage>
        <taxon>unclassified sequences</taxon>
        <taxon>metagenomes</taxon>
        <taxon>ecological metagenomes</taxon>
    </lineage>
</organism>
<name>A0A6J6T0S3_9ZZZZ</name>
<reference evidence="13" key="1">
    <citation type="submission" date="2020-05" db="EMBL/GenBank/DDBJ databases">
        <authorList>
            <person name="Chiriac C."/>
            <person name="Salcher M."/>
            <person name="Ghai R."/>
            <person name="Kavagutti S V."/>
        </authorList>
    </citation>
    <scope>NUCLEOTIDE SEQUENCE</scope>
</reference>
<dbReference type="PANTHER" id="PTHR38839:SF5">
    <property type="entry name" value="TRANSCRIPTIONAL REGULATOR WHID"/>
    <property type="match status" value="1"/>
</dbReference>
<keyword evidence="11" id="KW-0804">Transcription</keyword>
<evidence type="ECO:0000256" key="8">
    <source>
        <dbReference type="ARBA" id="ARBA00023015"/>
    </source>
</evidence>
<comment type="similarity">
    <text evidence="2">Belongs to the WhiB family.</text>
</comment>
<evidence type="ECO:0000256" key="7">
    <source>
        <dbReference type="ARBA" id="ARBA00023014"/>
    </source>
</evidence>
<keyword evidence="8" id="KW-0805">Transcription regulation</keyword>
<dbReference type="InterPro" id="IPR034768">
    <property type="entry name" value="4FE4S_WBL"/>
</dbReference>
<dbReference type="AlphaFoldDB" id="A0A6J6T0S3"/>
<proteinExistence type="inferred from homology"/>
<evidence type="ECO:0000256" key="4">
    <source>
        <dbReference type="ARBA" id="ARBA00022490"/>
    </source>
</evidence>
<comment type="cofactor">
    <cofactor evidence="1">
        <name>[4Fe-4S] cluster</name>
        <dbReference type="ChEBI" id="CHEBI:49883"/>
    </cofactor>
</comment>
<dbReference type="GO" id="GO:0046872">
    <property type="term" value="F:metal ion binding"/>
    <property type="evidence" value="ECO:0007669"/>
    <property type="project" value="UniProtKB-KW"/>
</dbReference>
<evidence type="ECO:0000256" key="5">
    <source>
        <dbReference type="ARBA" id="ARBA00022723"/>
    </source>
</evidence>
<evidence type="ECO:0000256" key="3">
    <source>
        <dbReference type="ARBA" id="ARBA00022485"/>
    </source>
</evidence>
<keyword evidence="5" id="KW-0479">Metal-binding</keyword>
<keyword evidence="9" id="KW-0238">DNA-binding</keyword>
<evidence type="ECO:0000259" key="12">
    <source>
        <dbReference type="PROSITE" id="PS51674"/>
    </source>
</evidence>
<dbReference type="GO" id="GO:0047134">
    <property type="term" value="F:protein-disulfide reductase [NAD(P)H] activity"/>
    <property type="evidence" value="ECO:0007669"/>
    <property type="project" value="TreeGrafter"/>
</dbReference>
<evidence type="ECO:0000256" key="2">
    <source>
        <dbReference type="ARBA" id="ARBA00006597"/>
    </source>
</evidence>
<evidence type="ECO:0000313" key="14">
    <source>
        <dbReference type="EMBL" id="CAB4987927.1"/>
    </source>
</evidence>
<dbReference type="GO" id="GO:0003677">
    <property type="term" value="F:DNA binding"/>
    <property type="evidence" value="ECO:0007669"/>
    <property type="project" value="UniProtKB-KW"/>
</dbReference>
<evidence type="ECO:0000256" key="1">
    <source>
        <dbReference type="ARBA" id="ARBA00001966"/>
    </source>
</evidence>
<evidence type="ECO:0000256" key="9">
    <source>
        <dbReference type="ARBA" id="ARBA00023125"/>
    </source>
</evidence>
<dbReference type="PROSITE" id="PS51674">
    <property type="entry name" value="4FE4S_WBL"/>
    <property type="match status" value="1"/>
</dbReference>
<dbReference type="GO" id="GO:0051539">
    <property type="term" value="F:4 iron, 4 sulfur cluster binding"/>
    <property type="evidence" value="ECO:0007669"/>
    <property type="project" value="UniProtKB-KW"/>
</dbReference>
<feature type="domain" description="4Fe-4S Wbl-type" evidence="12">
    <location>
        <begin position="22"/>
        <end position="86"/>
    </location>
</feature>
<gene>
    <name evidence="13" type="ORF">UFOPK2810_00308</name>
    <name evidence="14" type="ORF">UFOPK3957_00846</name>
</gene>
<protein>
    <submittedName>
        <fullName evidence="13">Unannotated protein</fullName>
    </submittedName>
</protein>
<keyword evidence="7" id="KW-0411">Iron-sulfur</keyword>
<dbReference type="InterPro" id="IPR003482">
    <property type="entry name" value="Whib"/>
</dbReference>